<gene>
    <name evidence="1" type="primary">PLEST001336</name>
    <name evidence="1" type="ORF">PLESTB_001792300</name>
</gene>
<accession>A0A9W6C0K2</accession>
<dbReference type="Proteomes" id="UP001165080">
    <property type="component" value="Unassembled WGS sequence"/>
</dbReference>
<evidence type="ECO:0000313" key="2">
    <source>
        <dbReference type="Proteomes" id="UP001165080"/>
    </source>
</evidence>
<organism evidence="1 2">
    <name type="scientific">Pleodorina starrii</name>
    <dbReference type="NCBI Taxonomy" id="330485"/>
    <lineage>
        <taxon>Eukaryota</taxon>
        <taxon>Viridiplantae</taxon>
        <taxon>Chlorophyta</taxon>
        <taxon>core chlorophytes</taxon>
        <taxon>Chlorophyceae</taxon>
        <taxon>CS clade</taxon>
        <taxon>Chlamydomonadales</taxon>
        <taxon>Volvocaceae</taxon>
        <taxon>Pleodorina</taxon>
    </lineage>
</organism>
<protein>
    <submittedName>
        <fullName evidence="1">Uncharacterized protein</fullName>
    </submittedName>
</protein>
<dbReference type="EMBL" id="BRXU01000050">
    <property type="protein sequence ID" value="GLC61688.1"/>
    <property type="molecule type" value="Genomic_DNA"/>
</dbReference>
<dbReference type="Pfam" id="PF22804">
    <property type="entry name" value="ASA5"/>
    <property type="match status" value="1"/>
</dbReference>
<dbReference type="AlphaFoldDB" id="A0A9W6C0K2"/>
<sequence>MCTMKLLPESLQQEAATAALVAGWVMWYLDTQMLPSLMREHKLHACWAAAYKRYHETIWKFNYSYDRDLRYSAVSKNQVLDHLHHTAPKSSSDHVMKMLAANNKVYEAFNPSSKRLLIWQTQPSLQ</sequence>
<comment type="caution">
    <text evidence="1">The sequence shown here is derived from an EMBL/GenBank/DDBJ whole genome shotgun (WGS) entry which is preliminary data.</text>
</comment>
<reference evidence="1 2" key="1">
    <citation type="journal article" date="2023" name="Commun. Biol.">
        <title>Reorganization of the ancestral sex-determining regions during the evolution of trioecy in Pleodorina starrii.</title>
        <authorList>
            <person name="Takahashi K."/>
            <person name="Suzuki S."/>
            <person name="Kawai-Toyooka H."/>
            <person name="Yamamoto K."/>
            <person name="Hamaji T."/>
            <person name="Ootsuki R."/>
            <person name="Yamaguchi H."/>
            <person name="Kawachi M."/>
            <person name="Higashiyama T."/>
            <person name="Nozaki H."/>
        </authorList>
    </citation>
    <scope>NUCLEOTIDE SEQUENCE [LARGE SCALE GENOMIC DNA]</scope>
    <source>
        <strain evidence="1 2">NIES-4479</strain>
    </source>
</reference>
<dbReference type="OrthoDB" id="522813at2759"/>
<dbReference type="InterPro" id="IPR054538">
    <property type="entry name" value="ASA5"/>
</dbReference>
<proteinExistence type="predicted"/>
<evidence type="ECO:0000313" key="1">
    <source>
        <dbReference type="EMBL" id="GLC61688.1"/>
    </source>
</evidence>
<keyword evidence="2" id="KW-1185">Reference proteome</keyword>
<name>A0A9W6C0K2_9CHLO</name>